<evidence type="ECO:0000259" key="2">
    <source>
        <dbReference type="Pfam" id="PF20438"/>
    </source>
</evidence>
<dbReference type="Gene3D" id="3.40.50.300">
    <property type="entry name" value="P-loop containing nucleotide triphosphate hydrolases"/>
    <property type="match status" value="1"/>
</dbReference>
<dbReference type="InterPro" id="IPR046842">
    <property type="entry name" value="SpoIVA_ATPase"/>
</dbReference>
<dbReference type="PIRSF" id="PIRSF007466">
    <property type="entry name" value="SpoIVA"/>
    <property type="match status" value="1"/>
</dbReference>
<reference evidence="4 5" key="1">
    <citation type="submission" date="2016-11" db="EMBL/GenBank/DDBJ databases">
        <authorList>
            <person name="Jaros S."/>
            <person name="Januszkiewicz K."/>
            <person name="Wedrychowicz H."/>
        </authorList>
    </citation>
    <scope>NUCLEOTIDE SEQUENCE [LARGE SCALE GENOMIC DNA]</scope>
    <source>
        <strain evidence="4 5">DSM 13106</strain>
    </source>
</reference>
<dbReference type="SUPFAM" id="SSF52540">
    <property type="entry name" value="P-loop containing nucleoside triphosphate hydrolases"/>
    <property type="match status" value="1"/>
</dbReference>
<dbReference type="STRING" id="1123281.SAMN02745180_01846"/>
<dbReference type="Pfam" id="PF09547">
    <property type="entry name" value="SpoIVA_ATPase"/>
    <property type="match status" value="1"/>
</dbReference>
<evidence type="ECO:0000259" key="1">
    <source>
        <dbReference type="Pfam" id="PF09547"/>
    </source>
</evidence>
<dbReference type="GO" id="GO:0043934">
    <property type="term" value="P:sporulation"/>
    <property type="evidence" value="ECO:0007669"/>
    <property type="project" value="InterPro"/>
</dbReference>
<dbReference type="InterPro" id="IPR027417">
    <property type="entry name" value="P-loop_NTPase"/>
</dbReference>
<feature type="domain" description="Stage IV sporulation protein A middle" evidence="2">
    <location>
        <begin position="239"/>
        <end position="417"/>
    </location>
</feature>
<dbReference type="Pfam" id="PF20438">
    <property type="entry name" value="SpoIVA_middle"/>
    <property type="match status" value="1"/>
</dbReference>
<keyword evidence="5" id="KW-1185">Reference proteome</keyword>
<dbReference type="Pfam" id="PF20439">
    <property type="entry name" value="SpoIVA_C"/>
    <property type="match status" value="1"/>
</dbReference>
<dbReference type="InterPro" id="IPR046840">
    <property type="entry name" value="SpoIVA_C"/>
</dbReference>
<dbReference type="Proteomes" id="UP000184389">
    <property type="component" value="Unassembled WGS sequence"/>
</dbReference>
<sequence>MVEKFDIYKDIAERTDGDIYVGVVGPVRTGKSTFIKRFMELLVIPNIENKYKKERAKDELPLSGAGKTIMTTEPKFVPNEAVELILKDNVRFKLRMVDCVGYLVKGAIGHEEDNIPRMVTTPWYEKEIPFEEAAEIGTRKVITDHSTIGIVVTTDGSITDIDRSNYIKAEERVINELKELEKPFIILLNSKHPNLDSTIALRESLEEKYNVSVIAVDCLNMDTDDLEKIFEKILYEFPVKEIKINLPGWMEGLNRNHWIKSSILESLKESIETLQKLSEINSVVETLGELETIKETRIKEINLGEGVANIDIVLEDSMFYNVLKEITGYGIQGDYQLIGLISKLSQAKHEYDKIEKALTEAKEFGYGLVSPSLDELELDEPEIYRQGNRFGVKLKAKAPSLHLIRADITTEVSPLIGTESQSEELVKYFLSEFEGDPSKIWQSNLFGKSLYDLVNEQLQGKLDMMPDDARQKIRKTLERIINDGSGGLICIII</sequence>
<dbReference type="EMBL" id="FQXR01000008">
    <property type="protein sequence ID" value="SHI03816.1"/>
    <property type="molecule type" value="Genomic_DNA"/>
</dbReference>
<dbReference type="InterPro" id="IPR014201">
    <property type="entry name" value="Spore_IV_A"/>
</dbReference>
<dbReference type="RefSeq" id="WP_234973702.1">
    <property type="nucleotide sequence ID" value="NZ_FQXR01000008.1"/>
</dbReference>
<evidence type="ECO:0000313" key="4">
    <source>
        <dbReference type="EMBL" id="SHI03816.1"/>
    </source>
</evidence>
<evidence type="ECO:0000313" key="5">
    <source>
        <dbReference type="Proteomes" id="UP000184389"/>
    </source>
</evidence>
<feature type="domain" description="Stage IV sporulation protein A ATPase" evidence="1">
    <location>
        <begin position="3"/>
        <end position="238"/>
    </location>
</feature>
<proteinExistence type="predicted"/>
<evidence type="ECO:0000259" key="3">
    <source>
        <dbReference type="Pfam" id="PF20439"/>
    </source>
</evidence>
<dbReference type="AlphaFoldDB" id="A0A1M5XVP0"/>
<gene>
    <name evidence="4" type="ORF">SAMN02745180_01846</name>
</gene>
<organism evidence="4 5">
    <name type="scientific">Sporanaerobacter acetigenes DSM 13106</name>
    <dbReference type="NCBI Taxonomy" id="1123281"/>
    <lineage>
        <taxon>Bacteria</taxon>
        <taxon>Bacillati</taxon>
        <taxon>Bacillota</taxon>
        <taxon>Tissierellia</taxon>
        <taxon>Tissierellales</taxon>
        <taxon>Sporanaerobacteraceae</taxon>
        <taxon>Sporanaerobacter</taxon>
    </lineage>
</organism>
<dbReference type="GO" id="GO:0005524">
    <property type="term" value="F:ATP binding"/>
    <property type="evidence" value="ECO:0007669"/>
    <property type="project" value="InterPro"/>
</dbReference>
<dbReference type="InterPro" id="IPR046841">
    <property type="entry name" value="SpoIVA_middle"/>
</dbReference>
<feature type="domain" description="Sporulation stage IV protein A C-terminal" evidence="3">
    <location>
        <begin position="418"/>
        <end position="493"/>
    </location>
</feature>
<accession>A0A1M5XVP0</accession>
<dbReference type="GO" id="GO:0016887">
    <property type="term" value="F:ATP hydrolysis activity"/>
    <property type="evidence" value="ECO:0007669"/>
    <property type="project" value="InterPro"/>
</dbReference>
<dbReference type="NCBIfam" id="TIGR02836">
    <property type="entry name" value="spore_IV_A"/>
    <property type="match status" value="1"/>
</dbReference>
<protein>
    <submittedName>
        <fullName evidence="4">Stage IV sporulation protein A</fullName>
    </submittedName>
</protein>
<name>A0A1M5XVP0_9FIRM</name>